<name>A0A834PG33_VESPE</name>
<proteinExistence type="predicted"/>
<accession>A0A834PG33</accession>
<reference evidence="2" key="1">
    <citation type="journal article" date="2020" name="G3 (Bethesda)">
        <title>High-Quality Assemblies for Three Invasive Social Wasps from the &lt;i&gt;Vespula&lt;/i&gt; Genus.</title>
        <authorList>
            <person name="Harrop T.W.R."/>
            <person name="Guhlin J."/>
            <person name="McLaughlin G.M."/>
            <person name="Permina E."/>
            <person name="Stockwell P."/>
            <person name="Gilligan J."/>
            <person name="Le Lec M.F."/>
            <person name="Gruber M.A.M."/>
            <person name="Quinn O."/>
            <person name="Lovegrove M."/>
            <person name="Duncan E.J."/>
            <person name="Remnant E.J."/>
            <person name="Van Eeckhoven J."/>
            <person name="Graham B."/>
            <person name="Knapp R.A."/>
            <person name="Langford K.W."/>
            <person name="Kronenberg Z."/>
            <person name="Press M.O."/>
            <person name="Eacker S.M."/>
            <person name="Wilson-Rankin E.E."/>
            <person name="Purcell J."/>
            <person name="Lester P.J."/>
            <person name="Dearden P.K."/>
        </authorList>
    </citation>
    <scope>NUCLEOTIDE SEQUENCE</scope>
    <source>
        <strain evidence="2">Volc-1</strain>
    </source>
</reference>
<feature type="region of interest" description="Disordered" evidence="1">
    <location>
        <begin position="1"/>
        <end position="22"/>
    </location>
</feature>
<dbReference type="AlphaFoldDB" id="A0A834PG33"/>
<dbReference type="Proteomes" id="UP000600918">
    <property type="component" value="Unassembled WGS sequence"/>
</dbReference>
<evidence type="ECO:0000313" key="2">
    <source>
        <dbReference type="EMBL" id="KAF7438885.1"/>
    </source>
</evidence>
<evidence type="ECO:0000313" key="3">
    <source>
        <dbReference type="Proteomes" id="UP000600918"/>
    </source>
</evidence>
<organism evidence="2 3">
    <name type="scientific">Vespula pensylvanica</name>
    <name type="common">Western yellow jacket</name>
    <name type="synonym">Wasp</name>
    <dbReference type="NCBI Taxonomy" id="30213"/>
    <lineage>
        <taxon>Eukaryota</taxon>
        <taxon>Metazoa</taxon>
        <taxon>Ecdysozoa</taxon>
        <taxon>Arthropoda</taxon>
        <taxon>Hexapoda</taxon>
        <taxon>Insecta</taxon>
        <taxon>Pterygota</taxon>
        <taxon>Neoptera</taxon>
        <taxon>Endopterygota</taxon>
        <taxon>Hymenoptera</taxon>
        <taxon>Apocrita</taxon>
        <taxon>Aculeata</taxon>
        <taxon>Vespoidea</taxon>
        <taxon>Vespidae</taxon>
        <taxon>Vespinae</taxon>
        <taxon>Vespula</taxon>
    </lineage>
</organism>
<comment type="caution">
    <text evidence="2">The sequence shown here is derived from an EMBL/GenBank/DDBJ whole genome shotgun (WGS) entry which is preliminary data.</text>
</comment>
<protein>
    <submittedName>
        <fullName evidence="2">Uncharacterized protein</fullName>
    </submittedName>
</protein>
<sequence length="178" mass="20064">MPMRPTQKPKSIADAEGSSRGGATRGALCVNVVFTLLKRDPSNVPTPILWHRLSEENRIGQDSKLGPYEKGNPFSDFTKMISSLKSVVAEMNVVKPLECHRSKRRANASGDIRRMKLLNLVIADSSFVSQYRLRDVTEFSTRVRQYRDEKLFPLLSLRLSSESFYSVGSIANVLYPEL</sequence>
<dbReference type="EMBL" id="JACSDY010000001">
    <property type="protein sequence ID" value="KAF7438885.1"/>
    <property type="molecule type" value="Genomic_DNA"/>
</dbReference>
<gene>
    <name evidence="2" type="ORF">H0235_001276</name>
</gene>
<evidence type="ECO:0000256" key="1">
    <source>
        <dbReference type="SAM" id="MobiDB-lite"/>
    </source>
</evidence>
<keyword evidence="3" id="KW-1185">Reference proteome</keyword>